<gene>
    <name evidence="3" type="ORF">CBQ26_05675</name>
</gene>
<dbReference type="InterPro" id="IPR037465">
    <property type="entry name" value="YlxR"/>
</dbReference>
<dbReference type="Pfam" id="PF04296">
    <property type="entry name" value="YlxR"/>
    <property type="match status" value="1"/>
</dbReference>
<evidence type="ECO:0000313" key="3">
    <source>
        <dbReference type="EMBL" id="OWL98090.1"/>
    </source>
</evidence>
<keyword evidence="4" id="KW-1185">Reference proteome</keyword>
<evidence type="ECO:0000313" key="4">
    <source>
        <dbReference type="Proteomes" id="UP000197208"/>
    </source>
</evidence>
<evidence type="ECO:0000256" key="1">
    <source>
        <dbReference type="SAM" id="MobiDB-lite"/>
    </source>
</evidence>
<evidence type="ECO:0000259" key="2">
    <source>
        <dbReference type="Pfam" id="PF04296"/>
    </source>
</evidence>
<accession>A0A246BR02</accession>
<organism evidence="3 4">
    <name type="scientific">Deinococcus indicus</name>
    <dbReference type="NCBI Taxonomy" id="223556"/>
    <lineage>
        <taxon>Bacteria</taxon>
        <taxon>Thermotogati</taxon>
        <taxon>Deinococcota</taxon>
        <taxon>Deinococci</taxon>
        <taxon>Deinococcales</taxon>
        <taxon>Deinococcaceae</taxon>
        <taxon>Deinococcus</taxon>
    </lineage>
</organism>
<dbReference type="EMBL" id="NHMK01000009">
    <property type="protein sequence ID" value="OWL98090.1"/>
    <property type="molecule type" value="Genomic_DNA"/>
</dbReference>
<dbReference type="Gene3D" id="3.30.1230.10">
    <property type="entry name" value="YlxR-like"/>
    <property type="match status" value="1"/>
</dbReference>
<dbReference type="Proteomes" id="UP000197208">
    <property type="component" value="Unassembled WGS sequence"/>
</dbReference>
<dbReference type="SUPFAM" id="SSF64376">
    <property type="entry name" value="YlxR-like"/>
    <property type="match status" value="1"/>
</dbReference>
<dbReference type="PANTHER" id="PTHR34215">
    <property type="entry name" value="BLL0784 PROTEIN"/>
    <property type="match status" value="1"/>
</dbReference>
<dbReference type="AlphaFoldDB" id="A0A246BR02"/>
<dbReference type="InterPro" id="IPR035931">
    <property type="entry name" value="YlxR-like_sf"/>
</dbReference>
<comment type="caution">
    <text evidence="3">The sequence shown here is derived from an EMBL/GenBank/DDBJ whole genome shotgun (WGS) entry which is preliminary data.</text>
</comment>
<reference evidence="3 4" key="1">
    <citation type="submission" date="2017-05" db="EMBL/GenBank/DDBJ databases">
        <title>De novo genome assembly of Deniococcus indicus strain DR1.</title>
        <authorList>
            <person name="Chauhan D."/>
            <person name="Yennamalli R.M."/>
            <person name="Priyadarshini R."/>
        </authorList>
    </citation>
    <scope>NUCLEOTIDE SEQUENCE [LARGE SCALE GENOMIC DNA]</scope>
    <source>
        <strain evidence="3 4">DR1</strain>
    </source>
</reference>
<protein>
    <recommendedName>
        <fullName evidence="2">YlxR domain-containing protein</fullName>
    </recommendedName>
</protein>
<name>A0A246BR02_9DEIO</name>
<sequence length="117" mass="12436">MTASPAPTPAADRHTPERTCVACRRRRPQAEFTRLSRVGGVWTPQSGVRVGRGAYVCADSPACWQQGRLRRAFGAQAPAVSALLSGGHDTDSSGPTMAASESIPRAPGRVRDGSHRR</sequence>
<proteinExistence type="predicted"/>
<dbReference type="InterPro" id="IPR007393">
    <property type="entry name" value="YlxR_dom"/>
</dbReference>
<feature type="domain" description="YlxR" evidence="2">
    <location>
        <begin position="18"/>
        <end position="75"/>
    </location>
</feature>
<dbReference type="RefSeq" id="WP_088247938.1">
    <property type="nucleotide sequence ID" value="NZ_BNAM01000002.1"/>
</dbReference>
<feature type="region of interest" description="Disordered" evidence="1">
    <location>
        <begin position="84"/>
        <end position="117"/>
    </location>
</feature>
<dbReference type="PANTHER" id="PTHR34215:SF1">
    <property type="entry name" value="YLXR DOMAIN-CONTAINING PROTEIN"/>
    <property type="match status" value="1"/>
</dbReference>
<dbReference type="OrthoDB" id="9813251at2"/>